<feature type="chain" id="PRO_5011956602" description="Ig-like domain-containing protein" evidence="1">
    <location>
        <begin position="19"/>
        <end position="207"/>
    </location>
</feature>
<dbReference type="GeneID" id="34610415"/>
<proteinExistence type="predicted"/>
<evidence type="ECO:0000256" key="1">
    <source>
        <dbReference type="SAM" id="SignalP"/>
    </source>
</evidence>
<evidence type="ECO:0000313" key="3">
    <source>
        <dbReference type="Proteomes" id="UP000184188"/>
    </source>
</evidence>
<protein>
    <recommendedName>
        <fullName evidence="4">Ig-like domain-containing protein</fullName>
    </recommendedName>
</protein>
<dbReference type="RefSeq" id="XP_022578032.1">
    <property type="nucleotide sequence ID" value="XM_022723950.1"/>
</dbReference>
<gene>
    <name evidence="2" type="ORF">ASPZODRAFT_135978</name>
</gene>
<dbReference type="AlphaFoldDB" id="A0A1L9S8N5"/>
<dbReference type="EMBL" id="KV878351">
    <property type="protein sequence ID" value="OJJ43522.1"/>
    <property type="molecule type" value="Genomic_DNA"/>
</dbReference>
<keyword evidence="3" id="KW-1185">Reference proteome</keyword>
<reference evidence="3" key="1">
    <citation type="journal article" date="2017" name="Genome Biol.">
        <title>Comparative genomics reveals high biological diversity and specific adaptations in the industrially and medically important fungal genus Aspergillus.</title>
        <authorList>
            <person name="de Vries R.P."/>
            <person name="Riley R."/>
            <person name="Wiebenga A."/>
            <person name="Aguilar-Osorio G."/>
            <person name="Amillis S."/>
            <person name="Uchima C.A."/>
            <person name="Anderluh G."/>
            <person name="Asadollahi M."/>
            <person name="Askin M."/>
            <person name="Barry K."/>
            <person name="Battaglia E."/>
            <person name="Bayram O."/>
            <person name="Benocci T."/>
            <person name="Braus-Stromeyer S.A."/>
            <person name="Caldana C."/>
            <person name="Canovas D."/>
            <person name="Cerqueira G.C."/>
            <person name="Chen F."/>
            <person name="Chen W."/>
            <person name="Choi C."/>
            <person name="Clum A."/>
            <person name="Dos Santos R.A."/>
            <person name="Damasio A.R."/>
            <person name="Diallinas G."/>
            <person name="Emri T."/>
            <person name="Fekete E."/>
            <person name="Flipphi M."/>
            <person name="Freyberg S."/>
            <person name="Gallo A."/>
            <person name="Gournas C."/>
            <person name="Habgood R."/>
            <person name="Hainaut M."/>
            <person name="Harispe M.L."/>
            <person name="Henrissat B."/>
            <person name="Hilden K.S."/>
            <person name="Hope R."/>
            <person name="Hossain A."/>
            <person name="Karabika E."/>
            <person name="Karaffa L."/>
            <person name="Karanyi Z."/>
            <person name="Krasevec N."/>
            <person name="Kuo A."/>
            <person name="Kusch H."/>
            <person name="LaButti K."/>
            <person name="Lagendijk E.L."/>
            <person name="Lapidus A."/>
            <person name="Levasseur A."/>
            <person name="Lindquist E."/>
            <person name="Lipzen A."/>
            <person name="Logrieco A.F."/>
            <person name="MacCabe A."/>
            <person name="Maekelae M.R."/>
            <person name="Malavazi I."/>
            <person name="Melin P."/>
            <person name="Meyer V."/>
            <person name="Mielnichuk N."/>
            <person name="Miskei M."/>
            <person name="Molnar A.P."/>
            <person name="Mule G."/>
            <person name="Ngan C.Y."/>
            <person name="Orejas M."/>
            <person name="Orosz E."/>
            <person name="Ouedraogo J.P."/>
            <person name="Overkamp K.M."/>
            <person name="Park H.-S."/>
            <person name="Perrone G."/>
            <person name="Piumi F."/>
            <person name="Punt P.J."/>
            <person name="Ram A.F."/>
            <person name="Ramon A."/>
            <person name="Rauscher S."/>
            <person name="Record E."/>
            <person name="Riano-Pachon D.M."/>
            <person name="Robert V."/>
            <person name="Roehrig J."/>
            <person name="Ruller R."/>
            <person name="Salamov A."/>
            <person name="Salih N.S."/>
            <person name="Samson R.A."/>
            <person name="Sandor E."/>
            <person name="Sanguinetti M."/>
            <person name="Schuetze T."/>
            <person name="Sepcic K."/>
            <person name="Shelest E."/>
            <person name="Sherlock G."/>
            <person name="Sophianopoulou V."/>
            <person name="Squina F.M."/>
            <person name="Sun H."/>
            <person name="Susca A."/>
            <person name="Todd R.B."/>
            <person name="Tsang A."/>
            <person name="Unkles S.E."/>
            <person name="van de Wiele N."/>
            <person name="van Rossen-Uffink D."/>
            <person name="Oliveira J.V."/>
            <person name="Vesth T.C."/>
            <person name="Visser J."/>
            <person name="Yu J.-H."/>
            <person name="Zhou M."/>
            <person name="Andersen M.R."/>
            <person name="Archer D.B."/>
            <person name="Baker S.E."/>
            <person name="Benoit I."/>
            <person name="Brakhage A.A."/>
            <person name="Braus G.H."/>
            <person name="Fischer R."/>
            <person name="Frisvad J.C."/>
            <person name="Goldman G.H."/>
            <person name="Houbraken J."/>
            <person name="Oakley B."/>
            <person name="Pocsi I."/>
            <person name="Scazzocchio C."/>
            <person name="Seiboth B."/>
            <person name="vanKuyk P.A."/>
            <person name="Wortman J."/>
            <person name="Dyer P.S."/>
            <person name="Grigoriev I.V."/>
        </authorList>
    </citation>
    <scope>NUCLEOTIDE SEQUENCE [LARGE SCALE GENOMIC DNA]</scope>
    <source>
        <strain evidence="3">CBS 506.65</strain>
    </source>
</reference>
<dbReference type="VEuPathDB" id="FungiDB:ASPZODRAFT_135978"/>
<dbReference type="OrthoDB" id="4991875at2759"/>
<dbReference type="Proteomes" id="UP000184188">
    <property type="component" value="Unassembled WGS sequence"/>
</dbReference>
<name>A0A1L9S8N5_9EURO</name>
<evidence type="ECO:0008006" key="4">
    <source>
        <dbReference type="Google" id="ProtNLM"/>
    </source>
</evidence>
<keyword evidence="1" id="KW-0732">Signal</keyword>
<sequence length="207" mass="20868">MRLSSLLIAGLFGLAAHADDSTTTVGYFIPAWDNELLDYSGWTSTGASVAGINAEATTYKVGCLKDAATTDCDIKHSWTIVQGPGTVSMTGVYTEITTGQSESYGLTVTQSYECSFQSYSISASCTMSFYLSGTGEGATVASSTSTKTSYATAASSYYTLVVTGGVKSFTAPEATKTPGGAGAGAAAAAAGALITAAPVVMAVAALL</sequence>
<dbReference type="STRING" id="1073090.A0A1L9S8N5"/>
<dbReference type="PANTHER" id="PTHR40640">
    <property type="entry name" value="ANCHORED GLYCOPROTEIN, PUTATIVE (AFU_ORTHOLOGUE AFUA_8G04860)-RELATED"/>
    <property type="match status" value="1"/>
</dbReference>
<dbReference type="PANTHER" id="PTHR40640:SF1">
    <property type="entry name" value="ANCHORED GLYCOPROTEIN, PUTATIVE (AFU_ORTHOLOGUE AFUA_8G04860)-RELATED"/>
    <property type="match status" value="1"/>
</dbReference>
<feature type="signal peptide" evidence="1">
    <location>
        <begin position="1"/>
        <end position="18"/>
    </location>
</feature>
<accession>A0A1L9S8N5</accession>
<organism evidence="2 3">
    <name type="scientific">Penicilliopsis zonata CBS 506.65</name>
    <dbReference type="NCBI Taxonomy" id="1073090"/>
    <lineage>
        <taxon>Eukaryota</taxon>
        <taxon>Fungi</taxon>
        <taxon>Dikarya</taxon>
        <taxon>Ascomycota</taxon>
        <taxon>Pezizomycotina</taxon>
        <taxon>Eurotiomycetes</taxon>
        <taxon>Eurotiomycetidae</taxon>
        <taxon>Eurotiales</taxon>
        <taxon>Aspergillaceae</taxon>
        <taxon>Penicilliopsis</taxon>
    </lineage>
</organism>
<evidence type="ECO:0000313" key="2">
    <source>
        <dbReference type="EMBL" id="OJJ43522.1"/>
    </source>
</evidence>